<evidence type="ECO:0000313" key="2">
    <source>
        <dbReference type="EMBL" id="KAH3671987.1"/>
    </source>
</evidence>
<evidence type="ECO:0000259" key="1">
    <source>
        <dbReference type="Pfam" id="PF07727"/>
    </source>
</evidence>
<dbReference type="AlphaFoldDB" id="A0A9P8PH54"/>
<dbReference type="PANTHER" id="PTHR11439:SF483">
    <property type="entry name" value="PEPTIDE SYNTHASE GLIP-LIKE, PUTATIVE (AFU_ORTHOLOGUE AFUA_3G12920)-RELATED"/>
    <property type="match status" value="1"/>
</dbReference>
<dbReference type="Proteomes" id="UP000769157">
    <property type="component" value="Unassembled WGS sequence"/>
</dbReference>
<dbReference type="InterPro" id="IPR013103">
    <property type="entry name" value="RVT_2"/>
</dbReference>
<keyword evidence="3" id="KW-1185">Reference proteome</keyword>
<protein>
    <recommendedName>
        <fullName evidence="1">Reverse transcriptase Ty1/copia-type domain-containing protein</fullName>
    </recommendedName>
</protein>
<organism evidence="2 3">
    <name type="scientific">Ogataea philodendri</name>
    <dbReference type="NCBI Taxonomy" id="1378263"/>
    <lineage>
        <taxon>Eukaryota</taxon>
        <taxon>Fungi</taxon>
        <taxon>Dikarya</taxon>
        <taxon>Ascomycota</taxon>
        <taxon>Saccharomycotina</taxon>
        <taxon>Pichiomycetes</taxon>
        <taxon>Pichiales</taxon>
        <taxon>Pichiaceae</taxon>
        <taxon>Ogataea</taxon>
    </lineage>
</organism>
<dbReference type="SUPFAM" id="SSF56672">
    <property type="entry name" value="DNA/RNA polymerases"/>
    <property type="match status" value="1"/>
</dbReference>
<dbReference type="EMBL" id="JAEUBE010000042">
    <property type="protein sequence ID" value="KAH3671987.1"/>
    <property type="molecule type" value="Genomic_DNA"/>
</dbReference>
<sequence length="278" mass="30799">MDVTTAFLNGDLAEEIYMQQHPCFVLLGLESKVCRLYRSFYGLKQAPLYWNLKIDSLLCAHGFSHIPSEPRVYVLTPESPIFVALYADDLLILSSQLPVIRTIQQLLHRQFRMKDQGAVRHFLGLNIQTTASSVPFILSTYLGSLLAAYGLSSCNLVSTPDNSLPWKFSHPVPADITTYRSIVGTLLLAANTAGPDIAFVVSKLSHYLNKPQNIHLAKAKHVLKYLKGTLNCGIVHPKPLQPGTDVSRTGYCDAVWAGDNKRFVTSGYILLINNVPIS</sequence>
<comment type="caution">
    <text evidence="2">The sequence shown here is derived from an EMBL/GenBank/DDBJ whole genome shotgun (WGS) entry which is preliminary data.</text>
</comment>
<dbReference type="PANTHER" id="PTHR11439">
    <property type="entry name" value="GAG-POL-RELATED RETROTRANSPOSON"/>
    <property type="match status" value="1"/>
</dbReference>
<dbReference type="GeneID" id="70232141"/>
<reference evidence="2" key="1">
    <citation type="journal article" date="2021" name="Open Biol.">
        <title>Shared evolutionary footprints suggest mitochondrial oxidative damage underlies multiple complex I losses in fungi.</title>
        <authorList>
            <person name="Schikora-Tamarit M.A."/>
            <person name="Marcet-Houben M."/>
            <person name="Nosek J."/>
            <person name="Gabaldon T."/>
        </authorList>
    </citation>
    <scope>NUCLEOTIDE SEQUENCE</scope>
    <source>
        <strain evidence="2">CBS6075</strain>
    </source>
</reference>
<gene>
    <name evidence="2" type="ORF">OGAPHI_000173</name>
</gene>
<reference evidence="2" key="2">
    <citation type="submission" date="2021-01" db="EMBL/GenBank/DDBJ databases">
        <authorList>
            <person name="Schikora-Tamarit M.A."/>
        </authorList>
    </citation>
    <scope>NUCLEOTIDE SEQUENCE</scope>
    <source>
        <strain evidence="2">CBS6075</strain>
    </source>
</reference>
<accession>A0A9P8PH54</accession>
<dbReference type="InterPro" id="IPR043502">
    <property type="entry name" value="DNA/RNA_pol_sf"/>
</dbReference>
<dbReference type="OrthoDB" id="5423336at2759"/>
<proteinExistence type="predicted"/>
<name>A0A9P8PH54_9ASCO</name>
<feature type="domain" description="Reverse transcriptase Ty1/copia-type" evidence="1">
    <location>
        <begin position="1"/>
        <end position="160"/>
    </location>
</feature>
<dbReference type="RefSeq" id="XP_046065102.1">
    <property type="nucleotide sequence ID" value="XM_046202542.1"/>
</dbReference>
<dbReference type="Pfam" id="PF07727">
    <property type="entry name" value="RVT_2"/>
    <property type="match status" value="1"/>
</dbReference>
<evidence type="ECO:0000313" key="3">
    <source>
        <dbReference type="Proteomes" id="UP000769157"/>
    </source>
</evidence>